<proteinExistence type="predicted"/>
<gene>
    <name evidence="1" type="ORF">PFX98_03435</name>
</gene>
<organism evidence="1 2">
    <name type="scientific">Paucibacter sediminis</name>
    <dbReference type="NCBI Taxonomy" id="3019553"/>
    <lineage>
        <taxon>Bacteria</taxon>
        <taxon>Pseudomonadati</taxon>
        <taxon>Pseudomonadota</taxon>
        <taxon>Betaproteobacteria</taxon>
        <taxon>Burkholderiales</taxon>
        <taxon>Sphaerotilaceae</taxon>
        <taxon>Roseateles</taxon>
    </lineage>
</organism>
<protein>
    <submittedName>
        <fullName evidence="1">Uncharacterized protein</fullName>
    </submittedName>
</protein>
<sequence length="672" mass="68655">MSAGLIARSLQGLVCGAALLLAACGGGESQDLTPMRPQATQARIQAVAAASASVVSLTKVGETRVGRTLYDYVFKITVLNGAQAQTALTAKLVGSGAGTTVLDGDVNVGDIAANASATPADTITLRQDRLLPFLPAQLVWQFAAAPPVAAPASIALELGQLVAGAGTAVGIMPTVLDTDGKAMNPLPPISYQVLRPAEGVEGATPAVAGLQLLSAADTRGGFTLVATVDGTAISVQQPFTVIAPTPVSKNSGLYANLSAAQGSLARNLKLLKEALDRGDNTGAAAAKAAITAAAASVDPVRMVFSTPYQPASGFVPLPAKLAANGYPQTPGDLAHAAATAQLKAKMQQITALLKQSGGDDAANTALLDQYRSELQTLATQLAAAGAQPSLYGLVDKADLIQGLIATEMPALLKAMADRTNAQLAPQALLGAVPSAKAMSLDRLLGRAAPLQAWPSAAGQAKPQFLLGGLLNALGPIGQLVNKIYGDYLNQLQNMAAILAAKGLLDQFLTQTVLIDGVHAGAAVLGPYAYNYPDSTIEVRGMDLAVAQTADVYLIGGAAINALGGLASALPPPKPTSIKEVYDYFDGLISAIQGVGEAYDLAHQQPAQVVYNSFDENFGCLATFSSFCMEMQYPSGFKNVSGGNVSFTVLILIRTGGARPQHGSGVFNFAPGT</sequence>
<accession>A0AA95NGQ4</accession>
<evidence type="ECO:0000313" key="2">
    <source>
        <dbReference type="Proteomes" id="UP001177769"/>
    </source>
</evidence>
<dbReference type="KEGG" id="pais:PFX98_03435"/>
<dbReference type="AlphaFoldDB" id="A0AA95NGQ4"/>
<name>A0AA95NGQ4_9BURK</name>
<keyword evidence="2" id="KW-1185">Reference proteome</keyword>
<evidence type="ECO:0000313" key="1">
    <source>
        <dbReference type="EMBL" id="WIT12677.1"/>
    </source>
</evidence>
<reference evidence="1" key="1">
    <citation type="submission" date="2023-01" db="EMBL/GenBank/DDBJ databases">
        <title>Whole genome sequence of Paucibacter sp. S2-9 isolated from pond sediment.</title>
        <authorList>
            <person name="Jung J.Y."/>
        </authorList>
    </citation>
    <scope>NUCLEOTIDE SEQUENCE</scope>
    <source>
        <strain evidence="1">S2-9</strain>
    </source>
</reference>
<dbReference type="Proteomes" id="UP001177769">
    <property type="component" value="Chromosome"/>
</dbReference>
<dbReference type="RefSeq" id="WP_285233778.1">
    <property type="nucleotide sequence ID" value="NZ_CP116346.1"/>
</dbReference>
<dbReference type="EMBL" id="CP116346">
    <property type="protein sequence ID" value="WIT12677.1"/>
    <property type="molecule type" value="Genomic_DNA"/>
</dbReference>